<sequence length="189" mass="19913">MLSTHIPSLLVVVLTTATTLTSASPILRIRDDVAPAAATSHNVYLLTCSPTSGRWGYSSRTVSAVGFFGTPIQNNKQIMDQVAILRSPAASWEGNRSTAVWNDLYFALDIARGADDLGAGELAGTATVGRENFACFRDGETTIVIAEGAGWPASGGPDDRASKKRQNGGDTAEALKVRCTADYWCGSVS</sequence>
<evidence type="ECO:0000313" key="4">
    <source>
        <dbReference type="Proteomes" id="UP000800097"/>
    </source>
</evidence>
<feature type="region of interest" description="Disordered" evidence="1">
    <location>
        <begin position="149"/>
        <end position="171"/>
    </location>
</feature>
<dbReference type="RefSeq" id="XP_033649023.1">
    <property type="nucleotide sequence ID" value="XM_033794255.1"/>
</dbReference>
<name>A0A6A6J5I9_WESOR</name>
<dbReference type="Proteomes" id="UP000800097">
    <property type="component" value="Unassembled WGS sequence"/>
</dbReference>
<feature type="signal peptide" evidence="2">
    <location>
        <begin position="1"/>
        <end position="23"/>
    </location>
</feature>
<keyword evidence="4" id="KW-1185">Reference proteome</keyword>
<dbReference type="EMBL" id="ML986540">
    <property type="protein sequence ID" value="KAF2271484.1"/>
    <property type="molecule type" value="Genomic_DNA"/>
</dbReference>
<dbReference type="OrthoDB" id="3783760at2759"/>
<evidence type="ECO:0000313" key="3">
    <source>
        <dbReference type="EMBL" id="KAF2271484.1"/>
    </source>
</evidence>
<evidence type="ECO:0000256" key="2">
    <source>
        <dbReference type="SAM" id="SignalP"/>
    </source>
</evidence>
<organism evidence="3 4">
    <name type="scientific">Westerdykella ornata</name>
    <dbReference type="NCBI Taxonomy" id="318751"/>
    <lineage>
        <taxon>Eukaryota</taxon>
        <taxon>Fungi</taxon>
        <taxon>Dikarya</taxon>
        <taxon>Ascomycota</taxon>
        <taxon>Pezizomycotina</taxon>
        <taxon>Dothideomycetes</taxon>
        <taxon>Pleosporomycetidae</taxon>
        <taxon>Pleosporales</taxon>
        <taxon>Sporormiaceae</taxon>
        <taxon>Westerdykella</taxon>
    </lineage>
</organism>
<protein>
    <submittedName>
        <fullName evidence="3">Uncharacterized protein</fullName>
    </submittedName>
</protein>
<dbReference type="GeneID" id="54547430"/>
<evidence type="ECO:0000256" key="1">
    <source>
        <dbReference type="SAM" id="MobiDB-lite"/>
    </source>
</evidence>
<accession>A0A6A6J5I9</accession>
<dbReference type="AlphaFoldDB" id="A0A6A6J5I9"/>
<gene>
    <name evidence="3" type="ORF">EI97DRAFT_267301</name>
</gene>
<keyword evidence="2" id="KW-0732">Signal</keyword>
<proteinExistence type="predicted"/>
<feature type="chain" id="PRO_5025436217" evidence="2">
    <location>
        <begin position="24"/>
        <end position="189"/>
    </location>
</feature>
<reference evidence="3" key="1">
    <citation type="journal article" date="2020" name="Stud. Mycol.">
        <title>101 Dothideomycetes genomes: a test case for predicting lifestyles and emergence of pathogens.</title>
        <authorList>
            <person name="Haridas S."/>
            <person name="Albert R."/>
            <person name="Binder M."/>
            <person name="Bloem J."/>
            <person name="Labutti K."/>
            <person name="Salamov A."/>
            <person name="Andreopoulos B."/>
            <person name="Baker S."/>
            <person name="Barry K."/>
            <person name="Bills G."/>
            <person name="Bluhm B."/>
            <person name="Cannon C."/>
            <person name="Castanera R."/>
            <person name="Culley D."/>
            <person name="Daum C."/>
            <person name="Ezra D."/>
            <person name="Gonzalez J."/>
            <person name="Henrissat B."/>
            <person name="Kuo A."/>
            <person name="Liang C."/>
            <person name="Lipzen A."/>
            <person name="Lutzoni F."/>
            <person name="Magnuson J."/>
            <person name="Mondo S."/>
            <person name="Nolan M."/>
            <person name="Ohm R."/>
            <person name="Pangilinan J."/>
            <person name="Park H.-J."/>
            <person name="Ramirez L."/>
            <person name="Alfaro M."/>
            <person name="Sun H."/>
            <person name="Tritt A."/>
            <person name="Yoshinaga Y."/>
            <person name="Zwiers L.-H."/>
            <person name="Turgeon B."/>
            <person name="Goodwin S."/>
            <person name="Spatafora J."/>
            <person name="Crous P."/>
            <person name="Grigoriev I."/>
        </authorList>
    </citation>
    <scope>NUCLEOTIDE SEQUENCE</scope>
    <source>
        <strain evidence="3">CBS 379.55</strain>
    </source>
</reference>